<dbReference type="InterPro" id="IPR016192">
    <property type="entry name" value="APOBEC/CMP_deaminase_Zn-bd"/>
</dbReference>
<dbReference type="GO" id="GO:0052717">
    <property type="term" value="F:tRNA-specific adenosine-34 deaminase activity"/>
    <property type="evidence" value="ECO:0007669"/>
    <property type="project" value="UniProtKB-UniRule"/>
</dbReference>
<keyword evidence="11" id="KW-1185">Reference proteome</keyword>
<dbReference type="RefSeq" id="WP_163110170.1">
    <property type="nucleotide sequence ID" value="NZ_JAAAWP010000002.1"/>
</dbReference>
<comment type="similarity">
    <text evidence="1">Belongs to the cytidine and deoxycytidylate deaminase family. ADAT2 subfamily.</text>
</comment>
<sequence length="179" mass="19537">MVNEKTMLSVNTPTEENDVFWMKHALSLADKAEAIGEVPVGACVVINGAVVGEGWNTPIRDHNPTAHAEIHAVTQAAKHIQNYRLIDATLYVTLEPCSMCAGMLIHARVKRVVFGAWDAKTGSAGSVMNLLQHPALNHQAEIVSGVLADECAEKISAFFKKRRQEIKAAKKAKRAQQQD</sequence>
<comment type="cofactor">
    <cofactor evidence="8">
        <name>Zn(2+)</name>
        <dbReference type="ChEBI" id="CHEBI:29105"/>
    </cofactor>
    <text evidence="8">Binds 1 zinc ion per subunit.</text>
</comment>
<dbReference type="PANTHER" id="PTHR11079">
    <property type="entry name" value="CYTOSINE DEAMINASE FAMILY MEMBER"/>
    <property type="match status" value="1"/>
</dbReference>
<dbReference type="Proteomes" id="UP000478837">
    <property type="component" value="Unassembled WGS sequence"/>
</dbReference>
<organism evidence="10 11">
    <name type="scientific">Alteromonas hispanica</name>
    <dbReference type="NCBI Taxonomy" id="315421"/>
    <lineage>
        <taxon>Bacteria</taxon>
        <taxon>Pseudomonadati</taxon>
        <taxon>Pseudomonadota</taxon>
        <taxon>Gammaproteobacteria</taxon>
        <taxon>Alteromonadales</taxon>
        <taxon>Alteromonadaceae</taxon>
        <taxon>Alteromonas/Salinimonas group</taxon>
        <taxon>Alteromonas</taxon>
    </lineage>
</organism>
<dbReference type="InterPro" id="IPR016193">
    <property type="entry name" value="Cytidine_deaminase-like"/>
</dbReference>
<keyword evidence="4 8" id="KW-0479">Metal-binding</keyword>
<dbReference type="GO" id="GO:0002100">
    <property type="term" value="P:tRNA wobble adenosine to inosine editing"/>
    <property type="evidence" value="ECO:0007669"/>
    <property type="project" value="UniProtKB-UniRule"/>
</dbReference>
<dbReference type="PROSITE" id="PS51747">
    <property type="entry name" value="CYT_DCMP_DEAMINASES_2"/>
    <property type="match status" value="1"/>
</dbReference>
<evidence type="ECO:0000259" key="9">
    <source>
        <dbReference type="PROSITE" id="PS51747"/>
    </source>
</evidence>
<evidence type="ECO:0000256" key="7">
    <source>
        <dbReference type="ARBA" id="ARBA00048045"/>
    </source>
</evidence>
<dbReference type="GO" id="GO:0008270">
    <property type="term" value="F:zinc ion binding"/>
    <property type="evidence" value="ECO:0007669"/>
    <property type="project" value="UniProtKB-UniRule"/>
</dbReference>
<dbReference type="HAMAP" id="MF_00972">
    <property type="entry name" value="tRNA_aden_deaminase"/>
    <property type="match status" value="1"/>
</dbReference>
<dbReference type="SUPFAM" id="SSF53927">
    <property type="entry name" value="Cytidine deaminase-like"/>
    <property type="match status" value="1"/>
</dbReference>
<keyword evidence="5 8" id="KW-0378">Hydrolase</keyword>
<feature type="binding site" evidence="8">
    <location>
        <position position="97"/>
    </location>
    <ligand>
        <name>Zn(2+)</name>
        <dbReference type="ChEBI" id="CHEBI:29105"/>
        <note>catalytic</note>
    </ligand>
</feature>
<dbReference type="CDD" id="cd01285">
    <property type="entry name" value="nucleoside_deaminase"/>
    <property type="match status" value="1"/>
</dbReference>
<evidence type="ECO:0000256" key="4">
    <source>
        <dbReference type="ARBA" id="ARBA00022723"/>
    </source>
</evidence>
<name>A0A6L9MQT9_9ALTE</name>
<evidence type="ECO:0000313" key="11">
    <source>
        <dbReference type="Proteomes" id="UP000478837"/>
    </source>
</evidence>
<comment type="function">
    <text evidence="8">Catalyzes the deamination of adenosine to inosine at the wobble position 34 of tRNA(Arg2).</text>
</comment>
<dbReference type="Gene3D" id="3.40.140.10">
    <property type="entry name" value="Cytidine Deaminase, domain 2"/>
    <property type="match status" value="1"/>
</dbReference>
<feature type="binding site" evidence="8">
    <location>
        <position position="67"/>
    </location>
    <ligand>
        <name>Zn(2+)</name>
        <dbReference type="ChEBI" id="CHEBI:29105"/>
        <note>catalytic</note>
    </ligand>
</feature>
<evidence type="ECO:0000256" key="6">
    <source>
        <dbReference type="ARBA" id="ARBA00022833"/>
    </source>
</evidence>
<comment type="caution">
    <text evidence="10">The sequence shown here is derived from an EMBL/GenBank/DDBJ whole genome shotgun (WGS) entry which is preliminary data.</text>
</comment>
<dbReference type="PROSITE" id="PS00903">
    <property type="entry name" value="CYT_DCMP_DEAMINASES_1"/>
    <property type="match status" value="1"/>
</dbReference>
<keyword evidence="6 8" id="KW-0862">Zinc</keyword>
<comment type="subunit">
    <text evidence="2 8">Homodimer.</text>
</comment>
<dbReference type="FunFam" id="3.40.140.10:FF:000005">
    <property type="entry name" value="tRNA-specific adenosine deaminase"/>
    <property type="match status" value="1"/>
</dbReference>
<dbReference type="InterPro" id="IPR002125">
    <property type="entry name" value="CMP_dCMP_dom"/>
</dbReference>
<feature type="domain" description="CMP/dCMP-type deaminase" evidence="9">
    <location>
        <begin position="16"/>
        <end position="127"/>
    </location>
</feature>
<proteinExistence type="inferred from homology"/>
<comment type="catalytic activity">
    <reaction evidence="7 8">
        <text>adenosine(34) in tRNA + H2O + H(+) = inosine(34) in tRNA + NH4(+)</text>
        <dbReference type="Rhea" id="RHEA:43168"/>
        <dbReference type="Rhea" id="RHEA-COMP:10373"/>
        <dbReference type="Rhea" id="RHEA-COMP:10374"/>
        <dbReference type="ChEBI" id="CHEBI:15377"/>
        <dbReference type="ChEBI" id="CHEBI:15378"/>
        <dbReference type="ChEBI" id="CHEBI:28938"/>
        <dbReference type="ChEBI" id="CHEBI:74411"/>
        <dbReference type="ChEBI" id="CHEBI:82852"/>
        <dbReference type="EC" id="3.5.4.33"/>
    </reaction>
</comment>
<gene>
    <name evidence="8 10" type="primary">tadA</name>
    <name evidence="10" type="ORF">GTW09_03645</name>
</gene>
<reference evidence="10 11" key="1">
    <citation type="submission" date="2020-01" db="EMBL/GenBank/DDBJ databases">
        <title>Genomes of bacteria type strains.</title>
        <authorList>
            <person name="Chen J."/>
            <person name="Zhu S."/>
            <person name="Yang J."/>
        </authorList>
    </citation>
    <scope>NUCLEOTIDE SEQUENCE [LARGE SCALE GENOMIC DNA]</scope>
    <source>
        <strain evidence="10 11">LMG 22958</strain>
    </source>
</reference>
<dbReference type="EC" id="3.5.4.33" evidence="8"/>
<protein>
    <recommendedName>
        <fullName evidence="8">tRNA-specific adenosine deaminase</fullName>
        <ecNumber evidence="8">3.5.4.33</ecNumber>
    </recommendedName>
</protein>
<evidence type="ECO:0000256" key="5">
    <source>
        <dbReference type="ARBA" id="ARBA00022801"/>
    </source>
</evidence>
<evidence type="ECO:0000256" key="3">
    <source>
        <dbReference type="ARBA" id="ARBA00022694"/>
    </source>
</evidence>
<dbReference type="NCBIfam" id="NF008113">
    <property type="entry name" value="PRK10860.1"/>
    <property type="match status" value="1"/>
</dbReference>
<dbReference type="Pfam" id="PF00383">
    <property type="entry name" value="dCMP_cyt_deam_1"/>
    <property type="match status" value="1"/>
</dbReference>
<evidence type="ECO:0000313" key="10">
    <source>
        <dbReference type="EMBL" id="NDW20614.1"/>
    </source>
</evidence>
<feature type="binding site" evidence="8">
    <location>
        <position position="100"/>
    </location>
    <ligand>
        <name>Zn(2+)</name>
        <dbReference type="ChEBI" id="CHEBI:29105"/>
        <note>catalytic</note>
    </ligand>
</feature>
<accession>A0A6L9MQT9</accession>
<evidence type="ECO:0000256" key="1">
    <source>
        <dbReference type="ARBA" id="ARBA00010669"/>
    </source>
</evidence>
<dbReference type="InterPro" id="IPR028883">
    <property type="entry name" value="tRNA_aden_deaminase"/>
</dbReference>
<dbReference type="EMBL" id="JAAAWP010000002">
    <property type="protein sequence ID" value="NDW20614.1"/>
    <property type="molecule type" value="Genomic_DNA"/>
</dbReference>
<keyword evidence="3 8" id="KW-0819">tRNA processing</keyword>
<dbReference type="PANTHER" id="PTHR11079:SF202">
    <property type="entry name" value="TRNA-SPECIFIC ADENOSINE DEAMINASE"/>
    <property type="match status" value="1"/>
</dbReference>
<evidence type="ECO:0000256" key="2">
    <source>
        <dbReference type="ARBA" id="ARBA00011738"/>
    </source>
</evidence>
<feature type="active site" description="Proton donor" evidence="8">
    <location>
        <position position="69"/>
    </location>
</feature>
<evidence type="ECO:0000256" key="8">
    <source>
        <dbReference type="HAMAP-Rule" id="MF_00972"/>
    </source>
</evidence>
<dbReference type="AlphaFoldDB" id="A0A6L9MQT9"/>